<evidence type="ECO:0000313" key="12">
    <source>
        <dbReference type="EMBL" id="KAG2188046.1"/>
    </source>
</evidence>
<keyword evidence="10" id="KW-0143">Chaperone</keyword>
<evidence type="ECO:0000256" key="6">
    <source>
        <dbReference type="ARBA" id="ARBA00022927"/>
    </source>
</evidence>
<dbReference type="Proteomes" id="UP000612746">
    <property type="component" value="Unassembled WGS sequence"/>
</dbReference>
<evidence type="ECO:0000256" key="1">
    <source>
        <dbReference type="ARBA" id="ARBA00006720"/>
    </source>
</evidence>
<dbReference type="SUPFAM" id="SSF144122">
    <property type="entry name" value="Tim10-like"/>
    <property type="match status" value="1"/>
</dbReference>
<comment type="function">
    <text evidence="10">Mitochondrial intermembrane chaperone that participates in the import and insertion of some multi-pass transmembrane proteins into the mitochondrial inner membrane. Also required for the transfer of beta-barrel precursors from the TOM complex to the sorting and assembly machinery (SAM complex) of the outer membrane. Acts as a chaperone-like protein that protects the hydrophobic precursors from aggregation and guide them through the mitochondrial intermembrane space.</text>
</comment>
<evidence type="ECO:0000256" key="2">
    <source>
        <dbReference type="ARBA" id="ARBA00022448"/>
    </source>
</evidence>
<evidence type="ECO:0000256" key="3">
    <source>
        <dbReference type="ARBA" id="ARBA00022723"/>
    </source>
</evidence>
<comment type="similarity">
    <text evidence="1 10">Belongs to the small Tim family.</text>
</comment>
<dbReference type="GO" id="GO:0015031">
    <property type="term" value="P:protein transport"/>
    <property type="evidence" value="ECO:0007669"/>
    <property type="project" value="UniProtKB-KW"/>
</dbReference>
<keyword evidence="4 10" id="KW-0999">Mitochondrion inner membrane</keyword>
<accession>A0A8H7UJB0</accession>
<reference evidence="12" key="1">
    <citation type="submission" date="2020-12" db="EMBL/GenBank/DDBJ databases">
        <title>Metabolic potential, ecology and presence of endohyphal bacteria is reflected in genomic diversity of Mucoromycotina.</title>
        <authorList>
            <person name="Muszewska A."/>
            <person name="Okrasinska A."/>
            <person name="Steczkiewicz K."/>
            <person name="Drgas O."/>
            <person name="Orlowska M."/>
            <person name="Perlinska-Lenart U."/>
            <person name="Aleksandrzak-Piekarczyk T."/>
            <person name="Szatraj K."/>
            <person name="Zielenkiewicz U."/>
            <person name="Pilsyk S."/>
            <person name="Malc E."/>
            <person name="Mieczkowski P."/>
            <person name="Kruszewska J.S."/>
            <person name="Biernat P."/>
            <person name="Pawlowska J."/>
        </authorList>
    </citation>
    <scope>NUCLEOTIDE SEQUENCE</scope>
    <source>
        <strain evidence="12">WA0000051536</strain>
    </source>
</reference>
<comment type="subunit">
    <text evidence="10">Heterohexamer.</text>
</comment>
<proteinExistence type="inferred from homology"/>
<dbReference type="GO" id="GO:0005743">
    <property type="term" value="C:mitochondrial inner membrane"/>
    <property type="evidence" value="ECO:0007669"/>
    <property type="project" value="UniProtKB-SubCell"/>
</dbReference>
<keyword evidence="3" id="KW-0479">Metal-binding</keyword>
<evidence type="ECO:0000256" key="8">
    <source>
        <dbReference type="ARBA" id="ARBA00023128"/>
    </source>
</evidence>
<evidence type="ECO:0000256" key="10">
    <source>
        <dbReference type="RuleBase" id="RU367043"/>
    </source>
</evidence>
<organism evidence="12 13">
    <name type="scientific">Umbelopsis vinacea</name>
    <dbReference type="NCBI Taxonomy" id="44442"/>
    <lineage>
        <taxon>Eukaryota</taxon>
        <taxon>Fungi</taxon>
        <taxon>Fungi incertae sedis</taxon>
        <taxon>Mucoromycota</taxon>
        <taxon>Mucoromycotina</taxon>
        <taxon>Umbelopsidomycetes</taxon>
        <taxon>Umbelopsidales</taxon>
        <taxon>Umbelopsidaceae</taxon>
        <taxon>Umbelopsis</taxon>
    </lineage>
</organism>
<dbReference type="Gene3D" id="1.10.287.810">
    <property type="entry name" value="Mitochondrial import inner membrane translocase subunit tim13 like domains"/>
    <property type="match status" value="1"/>
</dbReference>
<comment type="subcellular location">
    <subcellularLocation>
        <location evidence="10">Mitochondrion inner membrane</location>
        <topology evidence="10">Peripheral membrane protein</topology>
        <orientation evidence="10">Intermembrane side</orientation>
    </subcellularLocation>
</comment>
<comment type="domain">
    <text evidence="10">The twin CX3C motif contains 4 conserved Cys residues that form 2 disulfide bonds in the mitochondrial intermembrane space.</text>
</comment>
<dbReference type="Pfam" id="PF02953">
    <property type="entry name" value="zf-Tim10_DDP"/>
    <property type="match status" value="1"/>
</dbReference>
<keyword evidence="2 10" id="KW-0813">Transport</keyword>
<keyword evidence="5" id="KW-0862">Zinc</keyword>
<dbReference type="InterPro" id="IPR004217">
    <property type="entry name" value="Tim10-like"/>
</dbReference>
<evidence type="ECO:0000256" key="4">
    <source>
        <dbReference type="ARBA" id="ARBA00022792"/>
    </source>
</evidence>
<gene>
    <name evidence="12" type="ORF">INT44_000797</name>
</gene>
<keyword evidence="6 10" id="KW-0653">Protein transport</keyword>
<sequence length="123" mass="13820">MTAEQNLGRAKIHLPDLAIELPSNIMWSGSYSQQYVNPQNLEVAEQELEMFMDLYNRILANCRNKCIPPKYHEPDLSKGEMVCIDRCVAKYMSVQKLLGKKMEENAENLTNIGSTGGGLPSTL</sequence>
<dbReference type="EMBL" id="JAEPRA010000002">
    <property type="protein sequence ID" value="KAG2188046.1"/>
    <property type="molecule type" value="Genomic_DNA"/>
</dbReference>
<dbReference type="PANTHER" id="PTHR11038">
    <property type="entry name" value="MITOCHONDRIAL IMPORT INNER MEMBRANE TRANSLOCASE SUBUNIT TIM10"/>
    <property type="match status" value="1"/>
</dbReference>
<keyword evidence="9 10" id="KW-1015">Disulfide bond</keyword>
<evidence type="ECO:0000256" key="7">
    <source>
        <dbReference type="ARBA" id="ARBA00023010"/>
    </source>
</evidence>
<keyword evidence="4 10" id="KW-0472">Membrane</keyword>
<protein>
    <recommendedName>
        <fullName evidence="10">Mitochondrial import inner membrane translocase subunit</fullName>
    </recommendedName>
</protein>
<evidence type="ECO:0000259" key="11">
    <source>
        <dbReference type="Pfam" id="PF02953"/>
    </source>
</evidence>
<dbReference type="AlphaFoldDB" id="A0A8H7UJB0"/>
<dbReference type="InterPro" id="IPR035427">
    <property type="entry name" value="Tim10-like_dom_sf"/>
</dbReference>
<evidence type="ECO:0000313" key="13">
    <source>
        <dbReference type="Proteomes" id="UP000612746"/>
    </source>
</evidence>
<keyword evidence="13" id="KW-1185">Reference proteome</keyword>
<keyword evidence="7 10" id="KW-0811">Translocation</keyword>
<evidence type="ECO:0000256" key="5">
    <source>
        <dbReference type="ARBA" id="ARBA00022833"/>
    </source>
</evidence>
<comment type="caution">
    <text evidence="12">The sequence shown here is derived from an EMBL/GenBank/DDBJ whole genome shotgun (WGS) entry which is preliminary data.</text>
</comment>
<evidence type="ECO:0000256" key="9">
    <source>
        <dbReference type="ARBA" id="ARBA00023157"/>
    </source>
</evidence>
<feature type="domain" description="Tim10-like" evidence="11">
    <location>
        <begin position="43"/>
        <end position="104"/>
    </location>
</feature>
<dbReference type="GO" id="GO:0045039">
    <property type="term" value="P:protein insertion into mitochondrial inner membrane"/>
    <property type="evidence" value="ECO:0007669"/>
    <property type="project" value="UniProtKB-ARBA"/>
</dbReference>
<name>A0A8H7UJB0_9FUNG</name>
<dbReference type="GO" id="GO:0046872">
    <property type="term" value="F:metal ion binding"/>
    <property type="evidence" value="ECO:0007669"/>
    <property type="project" value="UniProtKB-KW"/>
</dbReference>
<keyword evidence="8 10" id="KW-0496">Mitochondrion</keyword>
<dbReference type="OrthoDB" id="274922at2759"/>
<dbReference type="PANTHER" id="PTHR11038:SF16">
    <property type="entry name" value="MITOCHONDRIAL IMPORT INNER MEMBRANE TRANSLOCASE SUBUNIT TIM10"/>
    <property type="match status" value="1"/>
</dbReference>